<keyword evidence="3" id="KW-1185">Reference proteome</keyword>
<proteinExistence type="predicted"/>
<evidence type="ECO:0000256" key="1">
    <source>
        <dbReference type="SAM" id="MobiDB-lite"/>
    </source>
</evidence>
<feature type="compositionally biased region" description="Acidic residues" evidence="1">
    <location>
        <begin position="347"/>
        <end position="378"/>
    </location>
</feature>
<name>A0ABR0GGJ6_9PEZI</name>
<dbReference type="GeneID" id="87910021"/>
<feature type="compositionally biased region" description="Low complexity" evidence="1">
    <location>
        <begin position="328"/>
        <end position="345"/>
    </location>
</feature>
<gene>
    <name evidence="2" type="ORF">QC762_406616</name>
</gene>
<feature type="region of interest" description="Disordered" evidence="1">
    <location>
        <begin position="328"/>
        <end position="385"/>
    </location>
</feature>
<dbReference type="EMBL" id="JAFFHA010000006">
    <property type="protein sequence ID" value="KAK4654884.1"/>
    <property type="molecule type" value="Genomic_DNA"/>
</dbReference>
<organism evidence="2 3">
    <name type="scientific">Podospora pseudocomata</name>
    <dbReference type="NCBI Taxonomy" id="2093779"/>
    <lineage>
        <taxon>Eukaryota</taxon>
        <taxon>Fungi</taxon>
        <taxon>Dikarya</taxon>
        <taxon>Ascomycota</taxon>
        <taxon>Pezizomycotina</taxon>
        <taxon>Sordariomycetes</taxon>
        <taxon>Sordariomycetidae</taxon>
        <taxon>Sordariales</taxon>
        <taxon>Podosporaceae</taxon>
        <taxon>Podospora</taxon>
    </lineage>
</organism>
<protein>
    <submittedName>
        <fullName evidence="2">Uncharacterized protein</fullName>
    </submittedName>
</protein>
<reference evidence="2 3" key="1">
    <citation type="journal article" date="2023" name="bioRxiv">
        <title>High-quality genome assemblies of four members of thePodospora anserinaspecies complex.</title>
        <authorList>
            <person name="Ament-Velasquez S.L."/>
            <person name="Vogan A.A."/>
            <person name="Wallerman O."/>
            <person name="Hartmann F."/>
            <person name="Gautier V."/>
            <person name="Silar P."/>
            <person name="Giraud T."/>
            <person name="Johannesson H."/>
        </authorList>
    </citation>
    <scope>NUCLEOTIDE SEQUENCE [LARGE SCALE GENOMIC DNA]</scope>
    <source>
        <strain evidence="2 3">CBS 415.72m</strain>
    </source>
</reference>
<accession>A0ABR0GGJ6</accession>
<evidence type="ECO:0000313" key="2">
    <source>
        <dbReference type="EMBL" id="KAK4654884.1"/>
    </source>
</evidence>
<sequence>MLVLNYRKTGYLPVAYALQMKSIKRAWAEPLPSWLPSRHKFQHQPPIRARQYSLLIVAASFLKMATTTSAIPSPTWPSNYSPTQFTPAATCGFGQDLWLATLDCAIFNRQTYASTASAPPAVVTGKLPGFTCGPVVNAGRPLVHFTRSDDNSIAITTTTRGYEDECYQNKYGPSGAVTKATGSQTITHYFASCPVGYSEANHDSTATNNVDRHYLECCPSGSLSFGLFSTRTEDILFETTISGTPYGGWTINMPACTAKLTAGEVVTVTDALTGGTETTTRTTSLESGATVFAEIQTASYTVFAGQHTCFEGCNQLYESVSDWLSQYTPTSTETSTSPSPSGTQPAGEDDQAGDGGEDEDDQAGDGGEDEDEDEDGDVDQPSRAGQTAGFKVGVLGAALALAVGVVAGL</sequence>
<comment type="caution">
    <text evidence="2">The sequence shown here is derived from an EMBL/GenBank/DDBJ whole genome shotgun (WGS) entry which is preliminary data.</text>
</comment>
<dbReference type="RefSeq" id="XP_062743859.1">
    <property type="nucleotide sequence ID" value="XM_062890114.1"/>
</dbReference>
<evidence type="ECO:0000313" key="3">
    <source>
        <dbReference type="Proteomes" id="UP001323405"/>
    </source>
</evidence>
<dbReference type="Proteomes" id="UP001323405">
    <property type="component" value="Unassembled WGS sequence"/>
</dbReference>